<evidence type="ECO:0000313" key="3">
    <source>
        <dbReference type="Proteomes" id="UP000186015"/>
    </source>
</evidence>
<dbReference type="Gene3D" id="3.30.460.10">
    <property type="entry name" value="Beta Polymerase, domain 2"/>
    <property type="match status" value="1"/>
</dbReference>
<dbReference type="InterPro" id="IPR043519">
    <property type="entry name" value="NT_sf"/>
</dbReference>
<sequence length="127" mass="14451">MHTQQDALEILDEAMERVKGVFGEALINGYLYGSYARGDQDEESDVDILLTVDLTDEEIRKQSKTIVKLDSDLSLEHDITVCVTVKSYEQFSRFADESSFYKNVVYEGIKRCGANCEVLKERKIGEN</sequence>
<accession>A0A1H7PAG1</accession>
<reference evidence="2 3" key="1">
    <citation type="submission" date="2016-10" db="EMBL/GenBank/DDBJ databases">
        <authorList>
            <person name="de Groot N.N."/>
        </authorList>
    </citation>
    <scope>NUCLEOTIDE SEQUENCE [LARGE SCALE GENOMIC DNA]</scope>
    <source>
        <strain evidence="2 3">KH2T6</strain>
    </source>
</reference>
<protein>
    <recommendedName>
        <fullName evidence="1">Polymerase nucleotidyl transferase domain-containing protein</fullName>
    </recommendedName>
</protein>
<dbReference type="RefSeq" id="WP_074835577.1">
    <property type="nucleotide sequence ID" value="NZ_FOAT01000020.1"/>
</dbReference>
<evidence type="ECO:0000259" key="1">
    <source>
        <dbReference type="Pfam" id="PF01909"/>
    </source>
</evidence>
<evidence type="ECO:0000313" key="2">
    <source>
        <dbReference type="EMBL" id="SEL32077.1"/>
    </source>
</evidence>
<dbReference type="PANTHER" id="PTHR33933">
    <property type="entry name" value="NUCLEOTIDYLTRANSFERASE"/>
    <property type="match status" value="1"/>
</dbReference>
<dbReference type="EMBL" id="FOAT01000020">
    <property type="protein sequence ID" value="SEL32077.1"/>
    <property type="molecule type" value="Genomic_DNA"/>
</dbReference>
<dbReference type="InterPro" id="IPR052548">
    <property type="entry name" value="Type_VII_TA_antitoxin"/>
</dbReference>
<feature type="domain" description="Polymerase nucleotidyl transferase" evidence="1">
    <location>
        <begin position="30"/>
        <end position="91"/>
    </location>
</feature>
<dbReference type="Proteomes" id="UP000186015">
    <property type="component" value="Unassembled WGS sequence"/>
</dbReference>
<dbReference type="AlphaFoldDB" id="A0A1H7PAG1"/>
<name>A0A1H7PAG1_RUMAL</name>
<dbReference type="SUPFAM" id="SSF81301">
    <property type="entry name" value="Nucleotidyltransferase"/>
    <property type="match status" value="1"/>
</dbReference>
<dbReference type="CDD" id="cd05403">
    <property type="entry name" value="NT_KNTase_like"/>
    <property type="match status" value="1"/>
</dbReference>
<proteinExistence type="predicted"/>
<dbReference type="PANTHER" id="PTHR33933:SF1">
    <property type="entry name" value="PROTEIN ADENYLYLTRANSFERASE MNTA-RELATED"/>
    <property type="match status" value="1"/>
</dbReference>
<organism evidence="2 3">
    <name type="scientific">Ruminococcus albus</name>
    <dbReference type="NCBI Taxonomy" id="1264"/>
    <lineage>
        <taxon>Bacteria</taxon>
        <taxon>Bacillati</taxon>
        <taxon>Bacillota</taxon>
        <taxon>Clostridia</taxon>
        <taxon>Eubacteriales</taxon>
        <taxon>Oscillospiraceae</taxon>
        <taxon>Ruminococcus</taxon>
    </lineage>
</organism>
<dbReference type="Pfam" id="PF01909">
    <property type="entry name" value="NTP_transf_2"/>
    <property type="match status" value="1"/>
</dbReference>
<gene>
    <name evidence="2" type="ORF">SAMN05216469_1202</name>
</gene>
<dbReference type="InterPro" id="IPR002934">
    <property type="entry name" value="Polymerase_NTP_transf_dom"/>
</dbReference>
<dbReference type="GO" id="GO:0016779">
    <property type="term" value="F:nucleotidyltransferase activity"/>
    <property type="evidence" value="ECO:0007669"/>
    <property type="project" value="InterPro"/>
</dbReference>